<dbReference type="Gene3D" id="1.20.81.30">
    <property type="entry name" value="Type II secretion system (T2SS), domain F"/>
    <property type="match status" value="1"/>
</dbReference>
<dbReference type="GO" id="GO:0005886">
    <property type="term" value="C:plasma membrane"/>
    <property type="evidence" value="ECO:0007669"/>
    <property type="project" value="UniProtKB-SubCell"/>
</dbReference>
<evidence type="ECO:0000259" key="7">
    <source>
        <dbReference type="Pfam" id="PF00482"/>
    </source>
</evidence>
<feature type="transmembrane region" description="Helical" evidence="6">
    <location>
        <begin position="130"/>
        <end position="148"/>
    </location>
</feature>
<evidence type="ECO:0000256" key="6">
    <source>
        <dbReference type="SAM" id="Phobius"/>
    </source>
</evidence>
<dbReference type="RefSeq" id="WP_004593559.1">
    <property type="nucleotide sequence ID" value="NZ_APMM01000052.1"/>
</dbReference>
<name>N6UTQ0_9EURY</name>
<dbReference type="InterPro" id="IPR042094">
    <property type="entry name" value="T2SS_GspF_sf"/>
</dbReference>
<organism evidence="8 9">
    <name type="scientific">Methanocaldococcus villosus KIN24-T80</name>
    <dbReference type="NCBI Taxonomy" id="1069083"/>
    <lineage>
        <taxon>Archaea</taxon>
        <taxon>Methanobacteriati</taxon>
        <taxon>Methanobacteriota</taxon>
        <taxon>Methanomada group</taxon>
        <taxon>Methanococci</taxon>
        <taxon>Methanococcales</taxon>
        <taxon>Methanocaldococcaceae</taxon>
        <taxon>Methanocaldococcus</taxon>
    </lineage>
</organism>
<evidence type="ECO:0000256" key="4">
    <source>
        <dbReference type="ARBA" id="ARBA00022989"/>
    </source>
</evidence>
<dbReference type="STRING" id="1069083.GCA_000371805_01276"/>
<keyword evidence="3 6" id="KW-0812">Transmembrane</keyword>
<keyword evidence="4 6" id="KW-1133">Transmembrane helix</keyword>
<evidence type="ECO:0000256" key="3">
    <source>
        <dbReference type="ARBA" id="ARBA00022692"/>
    </source>
</evidence>
<keyword evidence="9" id="KW-1185">Reference proteome</keyword>
<dbReference type="PANTHER" id="PTHR35402:SF1">
    <property type="entry name" value="TYPE II SECRETION SYSTEM PROTEIN GSPF DOMAIN-CONTAINING PROTEIN"/>
    <property type="match status" value="1"/>
</dbReference>
<evidence type="ECO:0000256" key="2">
    <source>
        <dbReference type="ARBA" id="ARBA00022475"/>
    </source>
</evidence>
<evidence type="ECO:0000313" key="8">
    <source>
        <dbReference type="EMBL" id="ENN95714.1"/>
    </source>
</evidence>
<keyword evidence="2" id="KW-1003">Cell membrane</keyword>
<protein>
    <submittedName>
        <fullName evidence="8">Type II secretion system F domain-containing protein</fullName>
    </submittedName>
</protein>
<dbReference type="OrthoDB" id="66029at2157"/>
<gene>
    <name evidence="8" type="ORF">J422_06496</name>
</gene>
<feature type="domain" description="Type II secretion system protein GspF" evidence="7">
    <location>
        <begin position="171"/>
        <end position="293"/>
    </location>
</feature>
<dbReference type="Pfam" id="PF00482">
    <property type="entry name" value="T2SSF"/>
    <property type="match status" value="1"/>
</dbReference>
<feature type="transmembrane region" description="Helical" evidence="6">
    <location>
        <begin position="106"/>
        <end position="123"/>
    </location>
</feature>
<evidence type="ECO:0000256" key="1">
    <source>
        <dbReference type="ARBA" id="ARBA00004651"/>
    </source>
</evidence>
<reference evidence="8 9" key="1">
    <citation type="journal article" date="2013" name="Genome Announc.">
        <title>Draft Genome Sequence of a Highly Flagellated, Fast-Swimming Archaeon, Methanocaldococcus villosus Strain KIN24-T80 (DSM 22612).</title>
        <authorList>
            <person name="Thennarasu S."/>
            <person name="Polireddy D."/>
            <person name="Antony A."/>
            <person name="Yada M.R."/>
            <person name="Algarawi S."/>
            <person name="Sivakumar N."/>
        </authorList>
    </citation>
    <scope>NUCLEOTIDE SEQUENCE [LARGE SCALE GENOMIC DNA]</scope>
    <source>
        <strain evidence="8 9">KIN24-T80</strain>
    </source>
</reference>
<comment type="caution">
    <text evidence="8">The sequence shown here is derived from an EMBL/GenBank/DDBJ whole genome shotgun (WGS) entry which is preliminary data.</text>
</comment>
<feature type="transmembrane region" description="Helical" evidence="6">
    <location>
        <begin position="309"/>
        <end position="328"/>
    </location>
</feature>
<dbReference type="InterPro" id="IPR056569">
    <property type="entry name" value="ArlJ-like"/>
</dbReference>
<dbReference type="PATRIC" id="fig|1069083.5.peg.1264"/>
<evidence type="ECO:0000256" key="5">
    <source>
        <dbReference type="ARBA" id="ARBA00023136"/>
    </source>
</evidence>
<proteinExistence type="predicted"/>
<sequence length="333" mass="37913">MINLKNIYIKIRLFLHNIGLITLDTATLKELKKIEVSKPKFQEAYTEPVEIEPENIEEYERILFEEELIAKSAESLSQALRNVRIFSRNLIRYLGYENEVEYFKRVVLYMFLSIFGFIILGILSKNIIGGFIKGIVGAVIILVGSIFYPRLKLMLFKGEIKLQILFTLVFMISLLRAGASLPEVLNHISKSREFGIVAYEIRQVLRDVNSGYSMLEALERAKIRTEIPLMIVFFDQIIAGYNKGNLSLLLEKLYEEIVRSSLAKLDSSKFMIQNLGNLTFGIGLIIPFSGMILSGMISNQGFPGILNTLDLLMTKIGPMLALFFGIFVKMKIE</sequence>
<dbReference type="InterPro" id="IPR018076">
    <property type="entry name" value="T2SS_GspF_dom"/>
</dbReference>
<keyword evidence="5 6" id="KW-0472">Membrane</keyword>
<accession>N6UTQ0</accession>
<comment type="subcellular location">
    <subcellularLocation>
        <location evidence="1">Cell membrane</location>
        <topology evidence="1">Multi-pass membrane protein</topology>
    </subcellularLocation>
</comment>
<dbReference type="Proteomes" id="UP000053695">
    <property type="component" value="Unassembled WGS sequence"/>
</dbReference>
<dbReference type="AlphaFoldDB" id="N6UTQ0"/>
<evidence type="ECO:0000313" key="9">
    <source>
        <dbReference type="Proteomes" id="UP000053695"/>
    </source>
</evidence>
<dbReference type="PANTHER" id="PTHR35402">
    <property type="entry name" value="INTEGRAL MEMBRANE PROTEIN-RELATED"/>
    <property type="match status" value="1"/>
</dbReference>
<feature type="transmembrane region" description="Helical" evidence="6">
    <location>
        <begin position="275"/>
        <end position="297"/>
    </location>
</feature>
<dbReference type="EMBL" id="APMM01000052">
    <property type="protein sequence ID" value="ENN95714.1"/>
    <property type="molecule type" value="Genomic_DNA"/>
</dbReference>